<dbReference type="OrthoDB" id="6499998at2759"/>
<evidence type="ECO:0008006" key="17">
    <source>
        <dbReference type="Google" id="ProtNLM"/>
    </source>
</evidence>
<keyword evidence="5 13" id="KW-0349">Heme</keyword>
<dbReference type="PRINTS" id="PR00385">
    <property type="entry name" value="P450"/>
</dbReference>
<dbReference type="InterPro" id="IPR008922">
    <property type="entry name" value="Di-copper_centre_dom_sf"/>
</dbReference>
<name>A0A7R9QPX1_9ACAR</name>
<keyword evidence="7" id="KW-0256">Endoplasmic reticulum</keyword>
<feature type="non-terminal residue" evidence="15">
    <location>
        <position position="1000"/>
    </location>
</feature>
<dbReference type="GO" id="GO:0004497">
    <property type="term" value="F:monooxygenase activity"/>
    <property type="evidence" value="ECO:0007669"/>
    <property type="project" value="UniProtKB-KW"/>
</dbReference>
<dbReference type="SUPFAM" id="SSF48056">
    <property type="entry name" value="Di-copper centre-containing domain"/>
    <property type="match status" value="1"/>
</dbReference>
<dbReference type="GO" id="GO:0005506">
    <property type="term" value="F:iron ion binding"/>
    <property type="evidence" value="ECO:0007669"/>
    <property type="project" value="InterPro"/>
</dbReference>
<dbReference type="InterPro" id="IPR036396">
    <property type="entry name" value="Cyt_P450_sf"/>
</dbReference>
<dbReference type="InterPro" id="IPR017972">
    <property type="entry name" value="Cyt_P450_CS"/>
</dbReference>
<keyword evidence="6 13" id="KW-0479">Metal-binding</keyword>
<evidence type="ECO:0000256" key="5">
    <source>
        <dbReference type="ARBA" id="ARBA00022617"/>
    </source>
</evidence>
<evidence type="ECO:0000313" key="16">
    <source>
        <dbReference type="Proteomes" id="UP000728032"/>
    </source>
</evidence>
<accession>A0A7R9QPX1</accession>
<evidence type="ECO:0000256" key="10">
    <source>
        <dbReference type="ARBA" id="ARBA00023004"/>
    </source>
</evidence>
<dbReference type="InterPro" id="IPR002401">
    <property type="entry name" value="Cyt_P450_E_grp-I"/>
</dbReference>
<feature type="coiled-coil region" evidence="14">
    <location>
        <begin position="212"/>
        <end position="239"/>
    </location>
</feature>
<keyword evidence="12" id="KW-0472">Membrane</keyword>
<keyword evidence="10 13" id="KW-0408">Iron</keyword>
<keyword evidence="16" id="KW-1185">Reference proteome</keyword>
<comment type="similarity">
    <text evidence="4">Belongs to the cytochrome P450 family.</text>
</comment>
<evidence type="ECO:0000256" key="4">
    <source>
        <dbReference type="ARBA" id="ARBA00010617"/>
    </source>
</evidence>
<evidence type="ECO:0000256" key="6">
    <source>
        <dbReference type="ARBA" id="ARBA00022723"/>
    </source>
</evidence>
<evidence type="ECO:0000256" key="13">
    <source>
        <dbReference type="PIRSR" id="PIRSR602401-1"/>
    </source>
</evidence>
<reference evidence="15" key="1">
    <citation type="submission" date="2020-11" db="EMBL/GenBank/DDBJ databases">
        <authorList>
            <person name="Tran Van P."/>
        </authorList>
    </citation>
    <scope>NUCLEOTIDE SEQUENCE</scope>
</reference>
<organism evidence="15">
    <name type="scientific">Oppiella nova</name>
    <dbReference type="NCBI Taxonomy" id="334625"/>
    <lineage>
        <taxon>Eukaryota</taxon>
        <taxon>Metazoa</taxon>
        <taxon>Ecdysozoa</taxon>
        <taxon>Arthropoda</taxon>
        <taxon>Chelicerata</taxon>
        <taxon>Arachnida</taxon>
        <taxon>Acari</taxon>
        <taxon>Acariformes</taxon>
        <taxon>Sarcoptiformes</taxon>
        <taxon>Oribatida</taxon>
        <taxon>Brachypylina</taxon>
        <taxon>Oppioidea</taxon>
        <taxon>Oppiidae</taxon>
        <taxon>Oppiella</taxon>
    </lineage>
</organism>
<sequence length="1000" mass="113357">GYYLGAKPFVVVTDPELLKLIQVKDFQHFTQRPYVIPGGIYHNWKYHEMVTRVDSLRWKKMRTLLSPWFSSMHLKTNTPIINMCVEDMIERMDKLAQNDEEFNIYERLEATTIDIIDRTGFSITTDIQDKLSANNPFFQATRGVFNIRPNRQFLASLLLCFPELSPIINLIRDVSETLWDYFGYTSHGLLWRAGEAIVKNRLDIMNGKSKGVDKNNNKLKAYETKRKDLLELMIEVRNNSNKNTEKTLNDVEIIANTVVLHEAAYESPANLLGFAIHNLVNYPDIQQKCCEEINSLYEKDNKFDFNVMSDMPVLDAVISETFRLYPTDTIFTSRMSKTDYKYKDIVIPKGVDIRVPTVQLHRDPEYWSEPNRFDPNRFMDKKTVIDPVMYQPFGVGPRICPGKRFGLLEIKLILAHILHNYNIIAGQKTESGELELDFKLITCSPKNGVLVLCDHTDDQWNWVNKLPQSPPGNWPQLAGHISSRPISAPNPIPGPLGLFFVDSYPLPDVTVITEVNLTYFDHLKCTKESVIKELLFNTSLLLPLQCNGKQAIIESIYDLQFREHAAPGPQHELNVPQFYAYTTALNGNILKVGSGIITEPPKCAGGYLWRLVVLVANNQYGCVSRTGEAKSETWFPEPPPSGVTIPPPGPTVAQCNNAIYRRCNQPRTASAADLATVLSYLNTTFTTLADVKPDSTVALCSAITVRQDWRCLSPAQRTAVIAVWQQLYTNGVVANLTDIYVRYWQAWHASGEIIPAHRWLAYELESYMQQIDPTVSLPYWCPWIVGAHPERSIIWDTFGHNGSYSGGILFYMKSLCETEVRGQRWQLARQENLTPLSYNIINNRFNPDSGEIETASIATDNLTGAPDVSIRSLWWLGFGTLCSVPDNLIKPIVRVTKGQADPLPRAISRMQAWIIAKYYSGYLNGNTSAFLNTFDEVGDCNQQCLPLPKPTFLPETAAGRAILAMNDVNRGAILSIAEQRYYDLWFDLSKSGYCSPYVTP</sequence>
<evidence type="ECO:0000256" key="3">
    <source>
        <dbReference type="ARBA" id="ARBA00004406"/>
    </source>
</evidence>
<evidence type="ECO:0000256" key="1">
    <source>
        <dbReference type="ARBA" id="ARBA00001971"/>
    </source>
</evidence>
<dbReference type="EMBL" id="CAJPVJ010007311">
    <property type="protein sequence ID" value="CAG2171134.1"/>
    <property type="molecule type" value="Genomic_DNA"/>
</dbReference>
<evidence type="ECO:0000256" key="12">
    <source>
        <dbReference type="ARBA" id="ARBA00023136"/>
    </source>
</evidence>
<evidence type="ECO:0000256" key="9">
    <source>
        <dbReference type="ARBA" id="ARBA00023002"/>
    </source>
</evidence>
<dbReference type="PRINTS" id="PR00463">
    <property type="entry name" value="EP450I"/>
</dbReference>
<dbReference type="Gene3D" id="1.10.630.10">
    <property type="entry name" value="Cytochrome P450"/>
    <property type="match status" value="1"/>
</dbReference>
<evidence type="ECO:0000313" key="15">
    <source>
        <dbReference type="EMBL" id="CAD7653947.1"/>
    </source>
</evidence>
<evidence type="ECO:0000256" key="2">
    <source>
        <dbReference type="ARBA" id="ARBA00004174"/>
    </source>
</evidence>
<keyword evidence="11" id="KW-0503">Monooxygenase</keyword>
<keyword evidence="9" id="KW-0560">Oxidoreductase</keyword>
<dbReference type="InterPro" id="IPR001128">
    <property type="entry name" value="Cyt_P450"/>
</dbReference>
<dbReference type="Gene3D" id="1.10.1280.10">
    <property type="entry name" value="Di-copper center containing domain from catechol oxidase"/>
    <property type="match status" value="1"/>
</dbReference>
<dbReference type="SUPFAM" id="SSF48264">
    <property type="entry name" value="Cytochrome P450"/>
    <property type="match status" value="1"/>
</dbReference>
<dbReference type="InterPro" id="IPR050476">
    <property type="entry name" value="Insect_CytP450_Detox"/>
</dbReference>
<evidence type="ECO:0000256" key="7">
    <source>
        <dbReference type="ARBA" id="ARBA00022824"/>
    </source>
</evidence>
<dbReference type="Proteomes" id="UP000728032">
    <property type="component" value="Unassembled WGS sequence"/>
</dbReference>
<proteinExistence type="inferred from homology"/>
<dbReference type="PANTHER" id="PTHR24292:SF102">
    <property type="entry name" value="CYTOCHROME P450 FAMILY-RELATED"/>
    <property type="match status" value="1"/>
</dbReference>
<evidence type="ECO:0000256" key="14">
    <source>
        <dbReference type="SAM" id="Coils"/>
    </source>
</evidence>
<dbReference type="GO" id="GO:0020037">
    <property type="term" value="F:heme binding"/>
    <property type="evidence" value="ECO:0007669"/>
    <property type="project" value="InterPro"/>
</dbReference>
<feature type="binding site" description="axial binding residue" evidence="13">
    <location>
        <position position="400"/>
    </location>
    <ligand>
        <name>heme</name>
        <dbReference type="ChEBI" id="CHEBI:30413"/>
    </ligand>
    <ligandPart>
        <name>Fe</name>
        <dbReference type="ChEBI" id="CHEBI:18248"/>
    </ligandPart>
</feature>
<comment type="subcellular location">
    <subcellularLocation>
        <location evidence="3">Endoplasmic reticulum membrane</location>
        <topology evidence="3">Peripheral membrane protein</topology>
    </subcellularLocation>
    <subcellularLocation>
        <location evidence="2">Microsome membrane</location>
        <topology evidence="2">Peripheral membrane protein</topology>
    </subcellularLocation>
</comment>
<keyword evidence="14" id="KW-0175">Coiled coil</keyword>
<evidence type="ECO:0000256" key="8">
    <source>
        <dbReference type="ARBA" id="ARBA00022848"/>
    </source>
</evidence>
<dbReference type="Pfam" id="PF00067">
    <property type="entry name" value="p450"/>
    <property type="match status" value="1"/>
</dbReference>
<gene>
    <name evidence="15" type="ORF">ONB1V03_LOCUS10598</name>
</gene>
<evidence type="ECO:0000256" key="11">
    <source>
        <dbReference type="ARBA" id="ARBA00023033"/>
    </source>
</evidence>
<comment type="cofactor">
    <cofactor evidence="1 13">
        <name>heme</name>
        <dbReference type="ChEBI" id="CHEBI:30413"/>
    </cofactor>
</comment>
<dbReference type="PANTHER" id="PTHR24292">
    <property type="entry name" value="CYTOCHROME P450"/>
    <property type="match status" value="1"/>
</dbReference>
<keyword evidence="8" id="KW-0492">Microsome</keyword>
<dbReference type="GO" id="GO:0016705">
    <property type="term" value="F:oxidoreductase activity, acting on paired donors, with incorporation or reduction of molecular oxygen"/>
    <property type="evidence" value="ECO:0007669"/>
    <property type="project" value="InterPro"/>
</dbReference>
<protein>
    <recommendedName>
        <fullName evidence="17">Cytochrome P450</fullName>
    </recommendedName>
</protein>
<dbReference type="EMBL" id="OC922136">
    <property type="protein sequence ID" value="CAD7653947.1"/>
    <property type="molecule type" value="Genomic_DNA"/>
</dbReference>
<dbReference type="PROSITE" id="PS00086">
    <property type="entry name" value="CYTOCHROME_P450"/>
    <property type="match status" value="1"/>
</dbReference>
<dbReference type="AlphaFoldDB" id="A0A7R9QPX1"/>
<dbReference type="GO" id="GO:0005789">
    <property type="term" value="C:endoplasmic reticulum membrane"/>
    <property type="evidence" value="ECO:0007669"/>
    <property type="project" value="UniProtKB-SubCell"/>
</dbReference>